<dbReference type="FunFam" id="3.80.30.20:FF:000001">
    <property type="entry name" value="tRNA-2-methylthio-N(6)-dimethylallyladenosine synthase 2"/>
    <property type="match status" value="1"/>
</dbReference>
<evidence type="ECO:0000259" key="16">
    <source>
        <dbReference type="PROSITE" id="PS51449"/>
    </source>
</evidence>
<keyword evidence="10" id="KW-0408">Iron</keyword>
<keyword evidence="8" id="KW-0819">tRNA processing</keyword>
<dbReference type="PROSITE" id="PS51449">
    <property type="entry name" value="MTTASE_N"/>
    <property type="match status" value="1"/>
</dbReference>
<dbReference type="eggNOG" id="COG0621">
    <property type="taxonomic scope" value="Bacteria"/>
</dbReference>
<evidence type="ECO:0000256" key="11">
    <source>
        <dbReference type="ARBA" id="ARBA00023014"/>
    </source>
</evidence>
<evidence type="ECO:0000256" key="2">
    <source>
        <dbReference type="ARBA" id="ARBA00002399"/>
    </source>
</evidence>
<evidence type="ECO:0000256" key="5">
    <source>
        <dbReference type="ARBA" id="ARBA00022490"/>
    </source>
</evidence>
<dbReference type="SFLD" id="SFLDG01061">
    <property type="entry name" value="methylthiotransferase"/>
    <property type="match status" value="1"/>
</dbReference>
<dbReference type="InterPro" id="IPR038135">
    <property type="entry name" value="Methylthiotransferase_N_sf"/>
</dbReference>
<reference evidence="18 19" key="1">
    <citation type="journal article" date="2011" name="EMBO J.">
        <title>Structural diversity of bacterial flagellar motors.</title>
        <authorList>
            <person name="Chen S."/>
            <person name="Beeby M."/>
            <person name="Murphy G.E."/>
            <person name="Leadbetter J.R."/>
            <person name="Hendrixson D.R."/>
            <person name="Briegel A."/>
            <person name="Li Z."/>
            <person name="Shi J."/>
            <person name="Tocheva E.I."/>
            <person name="Muller A."/>
            <person name="Dobro M.J."/>
            <person name="Jensen G.J."/>
        </authorList>
    </citation>
    <scope>NUCLEOTIDE SEQUENCE [LARGE SCALE GENOMIC DNA]</scope>
    <source>
        <strain evidence="18 19">DSM 6540</strain>
    </source>
</reference>
<sequence length="430" mass="48160">MPTVAFATLGCKVNQFETETLEGLFVSRGYELVAFQDYADVYVINTCSVTHIGEKKSRQLIRRASKQNPAAAVVVTGCYAQIEPGTIAGIPGVDVVVGTQDRQKIVDIVEEHVKTSLPINAVRSIMEADHFEDIPLHIKQNRTRAFLKIQEGCRNYCTYCIIPYTRGPLRSRSLESILAECRKLVAAGFQEIVLTGIHLGAYGKGLEENVSLTDVVRSILGVEGLARLRLGSLESLEADQPLIDLMLQDERLCRHLHLPLQSGSDEILRRMNRHYTCEQYAQLIRQIQRQVPDIAISTDVIIGFPGETEELFRETLAFITQMPFAKVHIFPYSRRKGTPAANFTGQVSEAEKKCRFLALQEASEQIAIEFRQTFIGQHEKVLWEGCTDGILEGLTGNYIRVYADGHSSMPGRVDKVCLTRTFQDGIWGQL</sequence>
<dbReference type="InterPro" id="IPR020612">
    <property type="entry name" value="Methylthiotransferase_CS"/>
</dbReference>
<dbReference type="FunFam" id="3.40.50.12160:FF:000004">
    <property type="entry name" value="Threonylcarbamoyladenosine tRNA methylthiotransferase MtaB"/>
    <property type="match status" value="1"/>
</dbReference>
<keyword evidence="11" id="KW-0411">Iron-sulfur</keyword>
<dbReference type="InterPro" id="IPR005839">
    <property type="entry name" value="Methylthiotransferase"/>
</dbReference>
<gene>
    <name evidence="18" type="ORF">ALO_13679</name>
</gene>
<evidence type="ECO:0000256" key="6">
    <source>
        <dbReference type="ARBA" id="ARBA00022679"/>
    </source>
</evidence>
<dbReference type="STRING" id="1009370.ALO_13679"/>
<comment type="caution">
    <text evidence="18">The sequence shown here is derived from an EMBL/GenBank/DDBJ whole genome shotgun (WGS) entry which is preliminary data.</text>
</comment>
<protein>
    <recommendedName>
        <fullName evidence="15">Threonylcarbamoyladenosine tRNA methylthiotransferase MtaB</fullName>
        <ecNumber evidence="3">2.8.4.5</ecNumber>
    </recommendedName>
    <alternativeName>
        <fullName evidence="12">tRNA-t(6)A37 methylthiotransferase</fullName>
    </alternativeName>
</protein>
<dbReference type="InterPro" id="IPR023404">
    <property type="entry name" value="rSAM_horseshoe"/>
</dbReference>
<name>F7NKW7_9FIRM</name>
<evidence type="ECO:0000313" key="19">
    <source>
        <dbReference type="Proteomes" id="UP000003240"/>
    </source>
</evidence>
<dbReference type="NCBIfam" id="TIGR00089">
    <property type="entry name" value="MiaB/RimO family radical SAM methylthiotransferase"/>
    <property type="match status" value="1"/>
</dbReference>
<dbReference type="Gene3D" id="3.40.50.12160">
    <property type="entry name" value="Methylthiotransferase, N-terminal domain"/>
    <property type="match status" value="1"/>
</dbReference>
<dbReference type="SUPFAM" id="SSF102114">
    <property type="entry name" value="Radical SAM enzymes"/>
    <property type="match status" value="1"/>
</dbReference>
<dbReference type="InterPro" id="IPR006638">
    <property type="entry name" value="Elp3/MiaA/NifB-like_rSAM"/>
</dbReference>
<evidence type="ECO:0000256" key="14">
    <source>
        <dbReference type="ARBA" id="ARBA00061574"/>
    </source>
</evidence>
<evidence type="ECO:0000259" key="17">
    <source>
        <dbReference type="PROSITE" id="PS51918"/>
    </source>
</evidence>
<dbReference type="InterPro" id="IPR013848">
    <property type="entry name" value="Methylthiotransferase_N"/>
</dbReference>
<dbReference type="PROSITE" id="PS01278">
    <property type="entry name" value="MTTASE_RADICAL"/>
    <property type="match status" value="1"/>
</dbReference>
<dbReference type="GO" id="GO:0035598">
    <property type="term" value="F:tRNA (N(6)-L-threonylcarbamoyladenosine(37)-C(2))-methylthiotransferase activity"/>
    <property type="evidence" value="ECO:0007669"/>
    <property type="project" value="UniProtKB-EC"/>
</dbReference>
<dbReference type="InterPro" id="IPR006467">
    <property type="entry name" value="MiaB-like_bact"/>
</dbReference>
<dbReference type="AlphaFoldDB" id="F7NKW7"/>
<dbReference type="PROSITE" id="PS51918">
    <property type="entry name" value="RADICAL_SAM"/>
    <property type="match status" value="1"/>
</dbReference>
<evidence type="ECO:0000256" key="12">
    <source>
        <dbReference type="ARBA" id="ARBA00031213"/>
    </source>
</evidence>
<proteinExistence type="inferred from homology"/>
<dbReference type="SMART" id="SM00729">
    <property type="entry name" value="Elp3"/>
    <property type="match status" value="1"/>
</dbReference>
<evidence type="ECO:0000256" key="3">
    <source>
        <dbReference type="ARBA" id="ARBA00013273"/>
    </source>
</evidence>
<dbReference type="GO" id="GO:0046872">
    <property type="term" value="F:metal ion binding"/>
    <property type="evidence" value="ECO:0007669"/>
    <property type="project" value="UniProtKB-KW"/>
</dbReference>
<dbReference type="NCBIfam" id="TIGR01579">
    <property type="entry name" value="MiaB-like-C"/>
    <property type="match status" value="1"/>
</dbReference>
<dbReference type="InterPro" id="IPR034557">
    <property type="entry name" value="ThrcA_tRNA_MEthiotransferase"/>
</dbReference>
<keyword evidence="4" id="KW-0004">4Fe-4S</keyword>
<keyword evidence="5" id="KW-0963">Cytoplasm</keyword>
<dbReference type="Pfam" id="PF00919">
    <property type="entry name" value="UPF0004"/>
    <property type="match status" value="1"/>
</dbReference>
<dbReference type="Gene3D" id="3.80.30.20">
    <property type="entry name" value="tm_1862 like domain"/>
    <property type="match status" value="1"/>
</dbReference>
<dbReference type="SFLD" id="SFLDG01082">
    <property type="entry name" value="B12-binding_domain_containing"/>
    <property type="match status" value="1"/>
</dbReference>
<dbReference type="Pfam" id="PF04055">
    <property type="entry name" value="Radical_SAM"/>
    <property type="match status" value="1"/>
</dbReference>
<evidence type="ECO:0000256" key="8">
    <source>
        <dbReference type="ARBA" id="ARBA00022694"/>
    </source>
</evidence>
<keyword evidence="19" id="KW-1185">Reference proteome</keyword>
<evidence type="ECO:0000256" key="7">
    <source>
        <dbReference type="ARBA" id="ARBA00022691"/>
    </source>
</evidence>
<keyword evidence="9" id="KW-0479">Metal-binding</keyword>
<comment type="catalytic activity">
    <reaction evidence="13">
        <text>N(6)-L-threonylcarbamoyladenosine(37) in tRNA + (sulfur carrier)-SH + AH2 + 2 S-adenosyl-L-methionine = 2-methylsulfanyl-N(6)-L-threonylcarbamoyladenosine(37) in tRNA + (sulfur carrier)-H + 5'-deoxyadenosine + L-methionine + A + S-adenosyl-L-homocysteine + 2 H(+)</text>
        <dbReference type="Rhea" id="RHEA:37075"/>
        <dbReference type="Rhea" id="RHEA-COMP:10163"/>
        <dbReference type="Rhea" id="RHEA-COMP:11092"/>
        <dbReference type="Rhea" id="RHEA-COMP:14737"/>
        <dbReference type="Rhea" id="RHEA-COMP:14739"/>
        <dbReference type="ChEBI" id="CHEBI:13193"/>
        <dbReference type="ChEBI" id="CHEBI:15378"/>
        <dbReference type="ChEBI" id="CHEBI:17319"/>
        <dbReference type="ChEBI" id="CHEBI:17499"/>
        <dbReference type="ChEBI" id="CHEBI:29917"/>
        <dbReference type="ChEBI" id="CHEBI:57844"/>
        <dbReference type="ChEBI" id="CHEBI:57856"/>
        <dbReference type="ChEBI" id="CHEBI:59789"/>
        <dbReference type="ChEBI" id="CHEBI:64428"/>
        <dbReference type="ChEBI" id="CHEBI:74418"/>
        <dbReference type="ChEBI" id="CHEBI:74420"/>
        <dbReference type="EC" id="2.8.4.5"/>
    </reaction>
</comment>
<evidence type="ECO:0000256" key="9">
    <source>
        <dbReference type="ARBA" id="ARBA00022723"/>
    </source>
</evidence>
<evidence type="ECO:0000256" key="13">
    <source>
        <dbReference type="ARBA" id="ARBA00051661"/>
    </source>
</evidence>
<feature type="domain" description="MTTase N-terminal" evidence="16">
    <location>
        <begin position="2"/>
        <end position="114"/>
    </location>
</feature>
<evidence type="ECO:0000256" key="10">
    <source>
        <dbReference type="ARBA" id="ARBA00023004"/>
    </source>
</evidence>
<keyword evidence="6" id="KW-0808">Transferase</keyword>
<organism evidence="18 19">
    <name type="scientific">Acetonema longum DSM 6540</name>
    <dbReference type="NCBI Taxonomy" id="1009370"/>
    <lineage>
        <taxon>Bacteria</taxon>
        <taxon>Bacillati</taxon>
        <taxon>Bacillota</taxon>
        <taxon>Negativicutes</taxon>
        <taxon>Acetonemataceae</taxon>
        <taxon>Acetonema</taxon>
    </lineage>
</organism>
<dbReference type="InterPro" id="IPR058240">
    <property type="entry name" value="rSAM_sf"/>
</dbReference>
<dbReference type="PANTHER" id="PTHR11918:SF45">
    <property type="entry name" value="THREONYLCARBAMOYLADENOSINE TRNA METHYLTHIOTRANSFERASE"/>
    <property type="match status" value="1"/>
</dbReference>
<dbReference type="GO" id="GO:0051539">
    <property type="term" value="F:4 iron, 4 sulfur cluster binding"/>
    <property type="evidence" value="ECO:0007669"/>
    <property type="project" value="UniProtKB-KW"/>
</dbReference>
<dbReference type="SFLD" id="SFLDF00295">
    <property type="entry name" value="threonylcarbamoyladenosine_tRN"/>
    <property type="match status" value="1"/>
</dbReference>
<dbReference type="EC" id="2.8.4.5" evidence="3"/>
<comment type="similarity">
    <text evidence="14">Belongs to the methylthiotransferase family. MtaB subfamily.</text>
</comment>
<feature type="domain" description="Radical SAM core" evidence="17">
    <location>
        <begin position="139"/>
        <end position="369"/>
    </location>
</feature>
<dbReference type="Proteomes" id="UP000003240">
    <property type="component" value="Unassembled WGS sequence"/>
</dbReference>
<dbReference type="InterPro" id="IPR007197">
    <property type="entry name" value="rSAM"/>
</dbReference>
<comment type="cofactor">
    <cofactor evidence="1">
        <name>[4Fe-4S] cluster</name>
        <dbReference type="ChEBI" id="CHEBI:49883"/>
    </cofactor>
</comment>
<evidence type="ECO:0000256" key="15">
    <source>
        <dbReference type="ARBA" id="ARBA00069898"/>
    </source>
</evidence>
<dbReference type="CDD" id="cd01335">
    <property type="entry name" value="Radical_SAM"/>
    <property type="match status" value="1"/>
</dbReference>
<dbReference type="SFLD" id="SFLDS00029">
    <property type="entry name" value="Radical_SAM"/>
    <property type="match status" value="1"/>
</dbReference>
<comment type="function">
    <text evidence="2">Catalyzes the methylthiolation of N6-threonylcarbamoyladenosine (t(6)A), leading to the formation of 2-methylthio-N6-threonylcarbamoyladenosine (ms(2)t(6)A) at position 37 in tRNAs that read codons beginning with adenine.</text>
</comment>
<keyword evidence="7" id="KW-0949">S-adenosyl-L-methionine</keyword>
<dbReference type="OrthoDB" id="9805215at2"/>
<accession>F7NKW7</accession>
<dbReference type="PANTHER" id="PTHR11918">
    <property type="entry name" value="RADICAL SAM PROTEINS"/>
    <property type="match status" value="1"/>
</dbReference>
<evidence type="ECO:0000256" key="1">
    <source>
        <dbReference type="ARBA" id="ARBA00001966"/>
    </source>
</evidence>
<evidence type="ECO:0000256" key="4">
    <source>
        <dbReference type="ARBA" id="ARBA00022485"/>
    </source>
</evidence>
<dbReference type="RefSeq" id="WP_004096677.1">
    <property type="nucleotide sequence ID" value="NZ_AFGF01000121.1"/>
</dbReference>
<evidence type="ECO:0000313" key="18">
    <source>
        <dbReference type="EMBL" id="EGO63310.1"/>
    </source>
</evidence>
<dbReference type="EMBL" id="AFGF01000121">
    <property type="protein sequence ID" value="EGO63310.1"/>
    <property type="molecule type" value="Genomic_DNA"/>
</dbReference>